<protein>
    <submittedName>
        <fullName evidence="2">Uncharacterized protein</fullName>
    </submittedName>
</protein>
<dbReference type="HOGENOM" id="CLU_1374363_0_0_1"/>
<dbReference type="Proteomes" id="UP000026915">
    <property type="component" value="Chromosome 5"/>
</dbReference>
<name>A0A061EUR3_THECC</name>
<reference evidence="2 3" key="1">
    <citation type="journal article" date="2013" name="Genome Biol.">
        <title>The genome sequence of the most widely cultivated cacao type and its use to identify candidate genes regulating pod color.</title>
        <authorList>
            <person name="Motamayor J.C."/>
            <person name="Mockaitis K."/>
            <person name="Schmutz J."/>
            <person name="Haiminen N."/>
            <person name="Iii D.L."/>
            <person name="Cornejo O."/>
            <person name="Findley S.D."/>
            <person name="Zheng P."/>
            <person name="Utro F."/>
            <person name="Royaert S."/>
            <person name="Saski C."/>
            <person name="Jenkins J."/>
            <person name="Podicheti R."/>
            <person name="Zhao M."/>
            <person name="Scheffler B.E."/>
            <person name="Stack J.C."/>
            <person name="Feltus F.A."/>
            <person name="Mustiga G.M."/>
            <person name="Amores F."/>
            <person name="Phillips W."/>
            <person name="Marelli J.P."/>
            <person name="May G.D."/>
            <person name="Shapiro H."/>
            <person name="Ma J."/>
            <person name="Bustamante C.D."/>
            <person name="Schnell R.J."/>
            <person name="Main D."/>
            <person name="Gilbert D."/>
            <person name="Parida L."/>
            <person name="Kuhn D.N."/>
        </authorList>
    </citation>
    <scope>NUCLEOTIDE SEQUENCE [LARGE SCALE GENOMIC DNA]</scope>
    <source>
        <strain evidence="3">cv. Matina 1-6</strain>
    </source>
</reference>
<proteinExistence type="predicted"/>
<evidence type="ECO:0000256" key="1">
    <source>
        <dbReference type="SAM" id="MobiDB-lite"/>
    </source>
</evidence>
<feature type="compositionally biased region" description="Acidic residues" evidence="1">
    <location>
        <begin position="112"/>
        <end position="130"/>
    </location>
</feature>
<evidence type="ECO:0000313" key="2">
    <source>
        <dbReference type="EMBL" id="EOY08810.1"/>
    </source>
</evidence>
<dbReference type="AlphaFoldDB" id="A0A061EUR3"/>
<keyword evidence="3" id="KW-1185">Reference proteome</keyword>
<dbReference type="Gramene" id="EOY08810">
    <property type="protein sequence ID" value="EOY08810"/>
    <property type="gene ID" value="TCM_024017"/>
</dbReference>
<feature type="region of interest" description="Disordered" evidence="1">
    <location>
        <begin position="112"/>
        <end position="142"/>
    </location>
</feature>
<evidence type="ECO:0000313" key="3">
    <source>
        <dbReference type="Proteomes" id="UP000026915"/>
    </source>
</evidence>
<accession>A0A061EUR3</accession>
<feature type="compositionally biased region" description="Basic and acidic residues" evidence="1">
    <location>
        <begin position="131"/>
        <end position="142"/>
    </location>
</feature>
<sequence>MCIRHCETDFMLFHDLGIAGLPNVKLMVTYGGHWVDDTYKGGETRVRGVGSDLSFSGLVKLVQEVVGVNSHSNEIELHALLNHTVGVSCAVIRDDEDVESILRDKRNSELEDDCEDDYVGEHDDYSEDDKDEHNDISDCNHVDGSTEHARTVVLEDVQCDDHATTIKLEDVEGANLIYDSPIALENGIRSPDDSNQERLNAGLSCQWIIPGVDMISFQIVTTKESRLMDNHLYRRKVFPSKAKCK</sequence>
<organism evidence="2 3">
    <name type="scientific">Theobroma cacao</name>
    <name type="common">Cacao</name>
    <name type="synonym">Cocoa</name>
    <dbReference type="NCBI Taxonomy" id="3641"/>
    <lineage>
        <taxon>Eukaryota</taxon>
        <taxon>Viridiplantae</taxon>
        <taxon>Streptophyta</taxon>
        <taxon>Embryophyta</taxon>
        <taxon>Tracheophyta</taxon>
        <taxon>Spermatophyta</taxon>
        <taxon>Magnoliopsida</taxon>
        <taxon>eudicotyledons</taxon>
        <taxon>Gunneridae</taxon>
        <taxon>Pentapetalae</taxon>
        <taxon>rosids</taxon>
        <taxon>malvids</taxon>
        <taxon>Malvales</taxon>
        <taxon>Malvaceae</taxon>
        <taxon>Byttnerioideae</taxon>
        <taxon>Theobroma</taxon>
    </lineage>
</organism>
<dbReference type="EMBL" id="CM001883">
    <property type="protein sequence ID" value="EOY08810.1"/>
    <property type="molecule type" value="Genomic_DNA"/>
</dbReference>
<dbReference type="InParanoid" id="A0A061EUR3"/>
<gene>
    <name evidence="2" type="ORF">TCM_024017</name>
</gene>